<reference evidence="3 4" key="1">
    <citation type="submission" date="2021-01" db="EMBL/GenBank/DDBJ databases">
        <title>Whole genome shotgun sequence of Plantactinospora endophytica NBRC 110450.</title>
        <authorList>
            <person name="Komaki H."/>
            <person name="Tamura T."/>
        </authorList>
    </citation>
    <scope>NUCLEOTIDE SEQUENCE [LARGE SCALE GENOMIC DNA]</scope>
    <source>
        <strain evidence="3 4">NBRC 110450</strain>
    </source>
</reference>
<protein>
    <recommendedName>
        <fullName evidence="2">Barstar (barnase inhibitor) domain-containing protein</fullName>
    </recommendedName>
</protein>
<dbReference type="RefSeq" id="WP_239141092.1">
    <property type="nucleotide sequence ID" value="NZ_BONW01000021.1"/>
</dbReference>
<proteinExistence type="inferred from homology"/>
<evidence type="ECO:0000256" key="1">
    <source>
        <dbReference type="ARBA" id="ARBA00006845"/>
    </source>
</evidence>
<keyword evidence="4" id="KW-1185">Reference proteome</keyword>
<dbReference type="EMBL" id="BONW01000021">
    <property type="protein sequence ID" value="GIG89574.1"/>
    <property type="molecule type" value="Genomic_DNA"/>
</dbReference>
<dbReference type="SUPFAM" id="SSF52038">
    <property type="entry name" value="Barstar-related"/>
    <property type="match status" value="1"/>
</dbReference>
<dbReference type="InterPro" id="IPR035905">
    <property type="entry name" value="Barstar-like_sf"/>
</dbReference>
<dbReference type="InterPro" id="IPR000468">
    <property type="entry name" value="Barstar"/>
</dbReference>
<comment type="caution">
    <text evidence="3">The sequence shown here is derived from an EMBL/GenBank/DDBJ whole genome shotgun (WGS) entry which is preliminary data.</text>
</comment>
<dbReference type="Gene3D" id="3.30.370.10">
    <property type="entry name" value="Barstar-like"/>
    <property type="match status" value="1"/>
</dbReference>
<accession>A0ABQ4E4D9</accession>
<name>A0ABQ4E4D9_9ACTN</name>
<gene>
    <name evidence="3" type="ORF">Pen02_45100</name>
</gene>
<comment type="similarity">
    <text evidence="1">Belongs to the barstar family.</text>
</comment>
<dbReference type="Pfam" id="PF01337">
    <property type="entry name" value="Barstar"/>
    <property type="match status" value="1"/>
</dbReference>
<evidence type="ECO:0000259" key="2">
    <source>
        <dbReference type="Pfam" id="PF01337"/>
    </source>
</evidence>
<sequence length="157" mass="17793">MHDGFTGPLPAGARQLWQRWQDGRPTVTNLWAPYDRELRHQWSGAALAHHRGGRPDRRPGRTYHLDGRHVTDVEGFYCAVGEAVNGPGGYFGWNLDALVDCLRGRWGAATPFRLVWHDADVARQYLLPGHDQRHPRAVPLNHLLAALRQRGVTVELR</sequence>
<dbReference type="Proteomes" id="UP000646749">
    <property type="component" value="Unassembled WGS sequence"/>
</dbReference>
<feature type="domain" description="Barstar (barnase inhibitor)" evidence="2">
    <location>
        <begin position="62"/>
        <end position="125"/>
    </location>
</feature>
<evidence type="ECO:0000313" key="3">
    <source>
        <dbReference type="EMBL" id="GIG89574.1"/>
    </source>
</evidence>
<organism evidence="3 4">
    <name type="scientific">Plantactinospora endophytica</name>
    <dbReference type="NCBI Taxonomy" id="673535"/>
    <lineage>
        <taxon>Bacteria</taxon>
        <taxon>Bacillati</taxon>
        <taxon>Actinomycetota</taxon>
        <taxon>Actinomycetes</taxon>
        <taxon>Micromonosporales</taxon>
        <taxon>Micromonosporaceae</taxon>
        <taxon>Plantactinospora</taxon>
    </lineage>
</organism>
<evidence type="ECO:0000313" key="4">
    <source>
        <dbReference type="Proteomes" id="UP000646749"/>
    </source>
</evidence>